<evidence type="ECO:0000256" key="7">
    <source>
        <dbReference type="ARBA" id="ARBA00022777"/>
    </source>
</evidence>
<feature type="transmembrane region" description="Helical" evidence="9">
    <location>
        <begin position="12"/>
        <end position="35"/>
    </location>
</feature>
<name>A0A9Q9SIA6_9BURK</name>
<accession>A0A9Q9SIA6</accession>
<feature type="domain" description="HAMP" evidence="11">
    <location>
        <begin position="81"/>
        <end position="135"/>
    </location>
</feature>
<evidence type="ECO:0000256" key="8">
    <source>
        <dbReference type="ARBA" id="ARBA00022840"/>
    </source>
</evidence>
<evidence type="ECO:0000256" key="5">
    <source>
        <dbReference type="ARBA" id="ARBA00022679"/>
    </source>
</evidence>
<dbReference type="InterPro" id="IPR003660">
    <property type="entry name" value="HAMP_dom"/>
</dbReference>
<keyword evidence="4" id="KW-0597">Phosphoprotein</keyword>
<keyword evidence="8" id="KW-0067">ATP-binding</keyword>
<dbReference type="EMBL" id="CABVPX010000010">
    <property type="protein sequence ID" value="VWB63333.1"/>
    <property type="molecule type" value="Genomic_DNA"/>
</dbReference>
<dbReference type="PROSITE" id="PS51257">
    <property type="entry name" value="PROKAR_LIPOPROTEIN"/>
    <property type="match status" value="1"/>
</dbReference>
<comment type="catalytic activity">
    <reaction evidence="1">
        <text>ATP + protein L-histidine = ADP + protein N-phospho-L-histidine.</text>
        <dbReference type="EC" id="2.7.13.3"/>
    </reaction>
</comment>
<dbReference type="PANTHER" id="PTHR44936">
    <property type="entry name" value="SENSOR PROTEIN CREC"/>
    <property type="match status" value="1"/>
</dbReference>
<keyword evidence="9" id="KW-1133">Transmembrane helix</keyword>
<evidence type="ECO:0000256" key="9">
    <source>
        <dbReference type="SAM" id="Phobius"/>
    </source>
</evidence>
<dbReference type="SUPFAM" id="SSF55874">
    <property type="entry name" value="ATPase domain of HSP90 chaperone/DNA topoisomerase II/histidine kinase"/>
    <property type="match status" value="1"/>
</dbReference>
<evidence type="ECO:0000256" key="1">
    <source>
        <dbReference type="ARBA" id="ARBA00000085"/>
    </source>
</evidence>
<comment type="subcellular location">
    <subcellularLocation>
        <location evidence="2">Membrane</location>
    </subcellularLocation>
</comment>
<dbReference type="InterPro" id="IPR050980">
    <property type="entry name" value="2C_sensor_his_kinase"/>
</dbReference>
<dbReference type="PANTHER" id="PTHR44936:SF10">
    <property type="entry name" value="SENSOR PROTEIN RSTB"/>
    <property type="match status" value="1"/>
</dbReference>
<keyword evidence="6" id="KW-0547">Nucleotide-binding</keyword>
<evidence type="ECO:0000313" key="13">
    <source>
        <dbReference type="Proteomes" id="UP000494172"/>
    </source>
</evidence>
<dbReference type="PROSITE" id="PS50109">
    <property type="entry name" value="HIS_KIN"/>
    <property type="match status" value="1"/>
</dbReference>
<dbReference type="Gene3D" id="3.30.565.10">
    <property type="entry name" value="Histidine kinase-like ATPase, C-terminal domain"/>
    <property type="match status" value="1"/>
</dbReference>
<dbReference type="Proteomes" id="UP000494172">
    <property type="component" value="Unassembled WGS sequence"/>
</dbReference>
<keyword evidence="9" id="KW-0812">Transmembrane</keyword>
<dbReference type="GO" id="GO:0007165">
    <property type="term" value="P:signal transduction"/>
    <property type="evidence" value="ECO:0007669"/>
    <property type="project" value="InterPro"/>
</dbReference>
<keyword evidence="7 12" id="KW-0418">Kinase</keyword>
<proteinExistence type="predicted"/>
<dbReference type="GO" id="GO:0016020">
    <property type="term" value="C:membrane"/>
    <property type="evidence" value="ECO:0007669"/>
    <property type="project" value="UniProtKB-SubCell"/>
</dbReference>
<dbReference type="InterPro" id="IPR005467">
    <property type="entry name" value="His_kinase_dom"/>
</dbReference>
<sequence length="340" mass="36556">MTLPARPGRHIGQTIGTGALVVVLIACTVAFFIYALHKPAALPHDATADAMIHSASTYLVLATALLVCLLTAAFDLVRLMRRTLRSLDAVAESAGRIAAGDPSARAVSRDDCPADMSRFIEHFNAMTHRLKHAPSSNAAAANGTIRHDMRTPLADLETRLDAIKALAAGADALSRDALLHHVDGLFRLVDDLQLAERPAALILDLQPAALDREIEHAIDSARDALREAGFVVDLEADTIVLACDGARIRQAVLALFDDVRRRSTPGKLKLSVKERPAGAIVRIEDQGTRRFDETGLGVCVVRTVVEAHGGQVRHLASLCGDAVLEFDIPRRAPAIRAFPR</sequence>
<evidence type="ECO:0000256" key="3">
    <source>
        <dbReference type="ARBA" id="ARBA00012438"/>
    </source>
</evidence>
<evidence type="ECO:0000313" key="12">
    <source>
        <dbReference type="EMBL" id="VWB63333.1"/>
    </source>
</evidence>
<evidence type="ECO:0000256" key="2">
    <source>
        <dbReference type="ARBA" id="ARBA00004370"/>
    </source>
</evidence>
<dbReference type="PROSITE" id="PS50885">
    <property type="entry name" value="HAMP"/>
    <property type="match status" value="1"/>
</dbReference>
<reference evidence="12 13" key="1">
    <citation type="submission" date="2019-09" db="EMBL/GenBank/DDBJ databases">
        <authorList>
            <person name="Depoorter E."/>
        </authorList>
    </citation>
    <scope>NUCLEOTIDE SEQUENCE [LARGE SCALE GENOMIC DNA]</scope>
    <source>
        <strain evidence="12">LMG 24066</strain>
    </source>
</reference>
<dbReference type="GO" id="GO:0004673">
    <property type="term" value="F:protein histidine kinase activity"/>
    <property type="evidence" value="ECO:0007669"/>
    <property type="project" value="UniProtKB-EC"/>
</dbReference>
<organism evidence="12 13">
    <name type="scientific">Burkholderia arboris</name>
    <dbReference type="NCBI Taxonomy" id="488730"/>
    <lineage>
        <taxon>Bacteria</taxon>
        <taxon>Pseudomonadati</taxon>
        <taxon>Pseudomonadota</taxon>
        <taxon>Betaproteobacteria</taxon>
        <taxon>Burkholderiales</taxon>
        <taxon>Burkholderiaceae</taxon>
        <taxon>Burkholderia</taxon>
        <taxon>Burkholderia cepacia complex</taxon>
    </lineage>
</organism>
<dbReference type="GO" id="GO:0005524">
    <property type="term" value="F:ATP binding"/>
    <property type="evidence" value="ECO:0007669"/>
    <property type="project" value="UniProtKB-KW"/>
</dbReference>
<keyword evidence="9" id="KW-0472">Membrane</keyword>
<evidence type="ECO:0000259" key="10">
    <source>
        <dbReference type="PROSITE" id="PS50109"/>
    </source>
</evidence>
<comment type="caution">
    <text evidence="12">The sequence shown here is derived from an EMBL/GenBank/DDBJ whole genome shotgun (WGS) entry which is preliminary data.</text>
</comment>
<dbReference type="InterPro" id="IPR036890">
    <property type="entry name" value="HATPase_C_sf"/>
</dbReference>
<evidence type="ECO:0000256" key="4">
    <source>
        <dbReference type="ARBA" id="ARBA00022553"/>
    </source>
</evidence>
<dbReference type="Gene3D" id="1.10.287.130">
    <property type="match status" value="1"/>
</dbReference>
<gene>
    <name evidence="12" type="ORF">BAR24066_02940</name>
</gene>
<feature type="transmembrane region" description="Helical" evidence="9">
    <location>
        <begin position="55"/>
        <end position="77"/>
    </location>
</feature>
<evidence type="ECO:0000256" key="6">
    <source>
        <dbReference type="ARBA" id="ARBA00022741"/>
    </source>
</evidence>
<dbReference type="EC" id="2.7.13.3" evidence="3"/>
<dbReference type="AlphaFoldDB" id="A0A9Q9SIA6"/>
<protein>
    <recommendedName>
        <fullName evidence="3">histidine kinase</fullName>
        <ecNumber evidence="3">2.7.13.3</ecNumber>
    </recommendedName>
</protein>
<keyword evidence="5" id="KW-0808">Transferase</keyword>
<evidence type="ECO:0000259" key="11">
    <source>
        <dbReference type="PROSITE" id="PS50885"/>
    </source>
</evidence>
<feature type="domain" description="Histidine kinase" evidence="10">
    <location>
        <begin position="144"/>
        <end position="332"/>
    </location>
</feature>